<keyword evidence="1" id="KW-0732">Signal</keyword>
<feature type="chain" id="PRO_5036459770" description="Secreted protein" evidence="1">
    <location>
        <begin position="19"/>
        <end position="99"/>
    </location>
</feature>
<evidence type="ECO:0000313" key="2">
    <source>
        <dbReference type="EMBL" id="GFX99014.1"/>
    </source>
</evidence>
<proteinExistence type="predicted"/>
<dbReference type="Proteomes" id="UP000887159">
    <property type="component" value="Unassembled WGS sequence"/>
</dbReference>
<reference evidence="2" key="1">
    <citation type="submission" date="2020-08" db="EMBL/GenBank/DDBJ databases">
        <title>Multicomponent nature underlies the extraordinary mechanical properties of spider dragline silk.</title>
        <authorList>
            <person name="Kono N."/>
            <person name="Nakamura H."/>
            <person name="Mori M."/>
            <person name="Yoshida Y."/>
            <person name="Ohtoshi R."/>
            <person name="Malay A.D."/>
            <person name="Moran D.A.P."/>
            <person name="Tomita M."/>
            <person name="Numata K."/>
            <person name="Arakawa K."/>
        </authorList>
    </citation>
    <scope>NUCLEOTIDE SEQUENCE</scope>
</reference>
<accession>A0A8X6VAH7</accession>
<sequence length="99" mass="11302">MLCVRVVVLALSLVLTKEENFDLVLFVLDIEFDIFFWFENAEDQHASATCSSPVGATRRPSYRIVKGLQCLTSSKDWRELMCLPSPILMRQLQFKDSSG</sequence>
<dbReference type="AlphaFoldDB" id="A0A8X6VAH7"/>
<comment type="caution">
    <text evidence="2">The sequence shown here is derived from an EMBL/GenBank/DDBJ whole genome shotgun (WGS) entry which is preliminary data.</text>
</comment>
<gene>
    <name evidence="2" type="ORF">TNCV_4301891</name>
</gene>
<evidence type="ECO:0000256" key="1">
    <source>
        <dbReference type="SAM" id="SignalP"/>
    </source>
</evidence>
<organism evidence="2 3">
    <name type="scientific">Trichonephila clavipes</name>
    <name type="common">Golden silk orbweaver</name>
    <name type="synonym">Nephila clavipes</name>
    <dbReference type="NCBI Taxonomy" id="2585209"/>
    <lineage>
        <taxon>Eukaryota</taxon>
        <taxon>Metazoa</taxon>
        <taxon>Ecdysozoa</taxon>
        <taxon>Arthropoda</taxon>
        <taxon>Chelicerata</taxon>
        <taxon>Arachnida</taxon>
        <taxon>Araneae</taxon>
        <taxon>Araneomorphae</taxon>
        <taxon>Entelegynae</taxon>
        <taxon>Araneoidea</taxon>
        <taxon>Nephilidae</taxon>
        <taxon>Trichonephila</taxon>
    </lineage>
</organism>
<evidence type="ECO:0008006" key="4">
    <source>
        <dbReference type="Google" id="ProtNLM"/>
    </source>
</evidence>
<keyword evidence="3" id="KW-1185">Reference proteome</keyword>
<evidence type="ECO:0000313" key="3">
    <source>
        <dbReference type="Proteomes" id="UP000887159"/>
    </source>
</evidence>
<dbReference type="EMBL" id="BMAU01021204">
    <property type="protein sequence ID" value="GFX99014.1"/>
    <property type="molecule type" value="Genomic_DNA"/>
</dbReference>
<feature type="signal peptide" evidence="1">
    <location>
        <begin position="1"/>
        <end position="18"/>
    </location>
</feature>
<name>A0A8X6VAH7_TRICX</name>
<protein>
    <recommendedName>
        <fullName evidence="4">Secreted protein</fullName>
    </recommendedName>
</protein>